<reference evidence="3 4" key="1">
    <citation type="submission" date="2006-02" db="EMBL/GenBank/DDBJ databases">
        <authorList>
            <person name="Waterbury J."/>
            <person name="Ferriera S."/>
            <person name="Johnson J."/>
            <person name="Kravitz S."/>
            <person name="Halpern A."/>
            <person name="Remington K."/>
            <person name="Beeson K."/>
            <person name="Tran B."/>
            <person name="Rogers Y.-H."/>
            <person name="Friedman R."/>
            <person name="Venter J.C."/>
        </authorList>
    </citation>
    <scope>NUCLEOTIDE SEQUENCE [LARGE SCALE GENOMIC DNA]</scope>
    <source>
        <strain evidence="3 4">Nb-231</strain>
    </source>
</reference>
<dbReference type="InterPro" id="IPR006504">
    <property type="entry name" value="Tscrpt_reg_Spx/MgsR"/>
</dbReference>
<dbReference type="HOGENOM" id="CLU_116644_2_1_6"/>
<comment type="caution">
    <text evidence="3">The sequence shown here is derived from an EMBL/GenBank/DDBJ whole genome shotgun (WGS) entry which is preliminary data.</text>
</comment>
<dbReference type="STRING" id="314278.NB231_12906"/>
<dbReference type="PROSITE" id="PS51353">
    <property type="entry name" value="ARSC"/>
    <property type="match status" value="1"/>
</dbReference>
<dbReference type="EMBL" id="AAOF01000027">
    <property type="protein sequence ID" value="EAR20256.1"/>
    <property type="molecule type" value="Genomic_DNA"/>
</dbReference>
<organism evidence="3 4">
    <name type="scientific">Nitrococcus mobilis Nb-231</name>
    <dbReference type="NCBI Taxonomy" id="314278"/>
    <lineage>
        <taxon>Bacteria</taxon>
        <taxon>Pseudomonadati</taxon>
        <taxon>Pseudomonadota</taxon>
        <taxon>Gammaproteobacteria</taxon>
        <taxon>Chromatiales</taxon>
        <taxon>Ectothiorhodospiraceae</taxon>
        <taxon>Nitrococcus</taxon>
    </lineage>
</organism>
<protein>
    <recommendedName>
        <fullName evidence="5">ArsC family protein</fullName>
    </recommendedName>
</protein>
<dbReference type="NCBIfam" id="TIGR01617">
    <property type="entry name" value="arsC_related"/>
    <property type="match status" value="1"/>
</dbReference>
<dbReference type="Pfam" id="PF03960">
    <property type="entry name" value="ArsC"/>
    <property type="match status" value="1"/>
</dbReference>
<dbReference type="NCBIfam" id="NF008107">
    <property type="entry name" value="PRK10853.1"/>
    <property type="match status" value="1"/>
</dbReference>
<gene>
    <name evidence="3" type="ORF">NB231_12906</name>
</gene>
<dbReference type="PANTHER" id="PTHR30041">
    <property type="entry name" value="ARSENATE REDUCTASE"/>
    <property type="match status" value="1"/>
</dbReference>
<accession>A4BVJ1</accession>
<dbReference type="CDD" id="cd03035">
    <property type="entry name" value="ArsC_Yffb"/>
    <property type="match status" value="1"/>
</dbReference>
<evidence type="ECO:0008006" key="5">
    <source>
        <dbReference type="Google" id="ProtNLM"/>
    </source>
</evidence>
<dbReference type="eggNOG" id="COG1393">
    <property type="taxonomic scope" value="Bacteria"/>
</dbReference>
<keyword evidence="4" id="KW-1185">Reference proteome</keyword>
<dbReference type="Proteomes" id="UP000003374">
    <property type="component" value="Unassembled WGS sequence"/>
</dbReference>
<dbReference type="RefSeq" id="WP_005003254.1">
    <property type="nucleotide sequence ID" value="NZ_CH672427.1"/>
</dbReference>
<evidence type="ECO:0000256" key="2">
    <source>
        <dbReference type="PROSITE-ProRule" id="PRU01282"/>
    </source>
</evidence>
<dbReference type="Gene3D" id="3.40.30.10">
    <property type="entry name" value="Glutaredoxin"/>
    <property type="match status" value="1"/>
</dbReference>
<sequence>MLTLYGLKNCDACRKARRWLDANATDYRFRDVRSEGVTEAKLRVWAEQVGWEVLLNRRSTTWRQLPDTNQAIDSAVAIALMARYPALIKRPVLEAGERVLVGFREADYQSLL</sequence>
<evidence type="ECO:0000256" key="1">
    <source>
        <dbReference type="ARBA" id="ARBA00007198"/>
    </source>
</evidence>
<dbReference type="SUPFAM" id="SSF52833">
    <property type="entry name" value="Thioredoxin-like"/>
    <property type="match status" value="1"/>
</dbReference>
<dbReference type="InterPro" id="IPR006660">
    <property type="entry name" value="Arsenate_reductase-like"/>
</dbReference>
<proteinExistence type="inferred from homology"/>
<evidence type="ECO:0000313" key="4">
    <source>
        <dbReference type="Proteomes" id="UP000003374"/>
    </source>
</evidence>
<comment type="similarity">
    <text evidence="1 2">Belongs to the ArsC family.</text>
</comment>
<evidence type="ECO:0000313" key="3">
    <source>
        <dbReference type="EMBL" id="EAR20256.1"/>
    </source>
</evidence>
<name>A4BVJ1_9GAMM</name>
<dbReference type="InterPro" id="IPR036249">
    <property type="entry name" value="Thioredoxin-like_sf"/>
</dbReference>
<dbReference type="AlphaFoldDB" id="A4BVJ1"/>
<dbReference type="PANTHER" id="PTHR30041:SF8">
    <property type="entry name" value="PROTEIN YFFB"/>
    <property type="match status" value="1"/>
</dbReference>